<organism evidence="3 5">
    <name type="scientific">Polarella glacialis</name>
    <name type="common">Dinoflagellate</name>
    <dbReference type="NCBI Taxonomy" id="89957"/>
    <lineage>
        <taxon>Eukaryota</taxon>
        <taxon>Sar</taxon>
        <taxon>Alveolata</taxon>
        <taxon>Dinophyceae</taxon>
        <taxon>Suessiales</taxon>
        <taxon>Suessiaceae</taxon>
        <taxon>Polarella</taxon>
    </lineage>
</organism>
<name>A0A813FDI3_POLGL</name>
<dbReference type="GO" id="GO:0003729">
    <property type="term" value="F:mRNA binding"/>
    <property type="evidence" value="ECO:0007669"/>
    <property type="project" value="TreeGrafter"/>
</dbReference>
<feature type="domain" description="LsmAD" evidence="2">
    <location>
        <begin position="195"/>
        <end position="262"/>
    </location>
</feature>
<evidence type="ECO:0000256" key="1">
    <source>
        <dbReference type="SAM" id="MobiDB-lite"/>
    </source>
</evidence>
<dbReference type="Proteomes" id="UP000654075">
    <property type="component" value="Unassembled WGS sequence"/>
</dbReference>
<dbReference type="SMART" id="SM01272">
    <property type="entry name" value="LsmAD"/>
    <property type="match status" value="1"/>
</dbReference>
<comment type="caution">
    <text evidence="3">The sequence shown here is derived from an EMBL/GenBank/DDBJ whole genome shotgun (WGS) entry which is preliminary data.</text>
</comment>
<feature type="compositionally biased region" description="Acidic residues" evidence="1">
    <location>
        <begin position="242"/>
        <end position="253"/>
    </location>
</feature>
<reference evidence="3" key="1">
    <citation type="submission" date="2021-02" db="EMBL/GenBank/DDBJ databases">
        <authorList>
            <person name="Dougan E. K."/>
            <person name="Rhodes N."/>
            <person name="Thang M."/>
            <person name="Chan C."/>
        </authorList>
    </citation>
    <scope>NUCLEOTIDE SEQUENCE</scope>
</reference>
<dbReference type="PANTHER" id="PTHR12854:SF7">
    <property type="entry name" value="ATAXIN-2 HOMOLOG"/>
    <property type="match status" value="1"/>
</dbReference>
<dbReference type="EMBL" id="CAJNNW010017800">
    <property type="protein sequence ID" value="CAE8661635.1"/>
    <property type="molecule type" value="Genomic_DNA"/>
</dbReference>
<feature type="compositionally biased region" description="Polar residues" evidence="1">
    <location>
        <begin position="116"/>
        <end position="134"/>
    </location>
</feature>
<evidence type="ECO:0000313" key="3">
    <source>
        <dbReference type="EMBL" id="CAE8612530.1"/>
    </source>
</evidence>
<evidence type="ECO:0000259" key="2">
    <source>
        <dbReference type="SMART" id="SM01272"/>
    </source>
</evidence>
<sequence>MGESALAMVAEVGPESEADVSCTLLRQLHVLRKAFSPTSPLRKDRKDGIDCSQQEVVLLVATPGRSTNTSGVILRGSASKLEVLSNNLQISSSLEGGKEAKPSADQETVKHLKPRCSSSVNTTASAQGTQSSGAWCTDSKISEHVAARSEERELKKWKPSAEEGDLKGTLEELSNSAGGRDGDRWHQFKANQKLFGVSSTFKFEQYTTPLDHSKVPARVRKMAVRIAAEIERGGSAVRGSSEEEAGSDGEDEEARWSSVPRQDASEGTQQCSAARKEVRVAKFGLRQEAQALPSLRDSEAASGRTVRGSFFHVDGVGLVDENLVRSMPWMLGQCTWEQPVKAPAILSSSSAFLSTAPLVASVGVPTEPRHYAPGSEAMVEGLAKAPEFNGLTGVIQSYDVEIGRYNILLALRDGSHQLAKVRIDNLRFK</sequence>
<dbReference type="OrthoDB" id="2275718at2759"/>
<gene>
    <name evidence="3" type="ORF">PGLA1383_LOCUS30323</name>
    <name evidence="4" type="ORF">PGLA2088_LOCUS14582</name>
</gene>
<feature type="region of interest" description="Disordered" evidence="1">
    <location>
        <begin position="151"/>
        <end position="184"/>
    </location>
</feature>
<accession>A0A813FDI3</accession>
<dbReference type="Pfam" id="PF06741">
    <property type="entry name" value="LsmAD"/>
    <property type="match status" value="1"/>
</dbReference>
<feature type="compositionally biased region" description="Basic and acidic residues" evidence="1">
    <location>
        <begin position="151"/>
        <end position="170"/>
    </location>
</feature>
<dbReference type="InterPro" id="IPR045117">
    <property type="entry name" value="ATXN2-like"/>
</dbReference>
<dbReference type="PANTHER" id="PTHR12854">
    <property type="entry name" value="ATAXIN 2-RELATED"/>
    <property type="match status" value="1"/>
</dbReference>
<evidence type="ECO:0000313" key="4">
    <source>
        <dbReference type="EMBL" id="CAE8661635.1"/>
    </source>
</evidence>
<evidence type="ECO:0000313" key="5">
    <source>
        <dbReference type="Proteomes" id="UP000654075"/>
    </source>
</evidence>
<dbReference type="EMBL" id="CAJNNV010025127">
    <property type="protein sequence ID" value="CAE8612530.1"/>
    <property type="molecule type" value="Genomic_DNA"/>
</dbReference>
<dbReference type="InterPro" id="IPR009604">
    <property type="entry name" value="LsmAD_domain"/>
</dbReference>
<keyword evidence="5" id="KW-1185">Reference proteome</keyword>
<protein>
    <recommendedName>
        <fullName evidence="2">LsmAD domain-containing protein</fullName>
    </recommendedName>
</protein>
<feature type="region of interest" description="Disordered" evidence="1">
    <location>
        <begin position="94"/>
        <end position="134"/>
    </location>
</feature>
<dbReference type="Proteomes" id="UP000626109">
    <property type="component" value="Unassembled WGS sequence"/>
</dbReference>
<dbReference type="GO" id="GO:0034063">
    <property type="term" value="P:stress granule assembly"/>
    <property type="evidence" value="ECO:0007669"/>
    <property type="project" value="TreeGrafter"/>
</dbReference>
<feature type="compositionally biased region" description="Basic and acidic residues" evidence="1">
    <location>
        <begin position="96"/>
        <end position="110"/>
    </location>
</feature>
<dbReference type="AlphaFoldDB" id="A0A813FDI3"/>
<feature type="region of interest" description="Disordered" evidence="1">
    <location>
        <begin position="233"/>
        <end position="272"/>
    </location>
</feature>
<dbReference type="GO" id="GO:0010494">
    <property type="term" value="C:cytoplasmic stress granule"/>
    <property type="evidence" value="ECO:0007669"/>
    <property type="project" value="TreeGrafter"/>
</dbReference>
<proteinExistence type="predicted"/>